<proteinExistence type="predicted"/>
<dbReference type="AlphaFoldDB" id="A0AA38W6N0"/>
<dbReference type="SMART" id="SM00184">
    <property type="entry name" value="RING"/>
    <property type="match status" value="1"/>
</dbReference>
<protein>
    <recommendedName>
        <fullName evidence="6">RING-type domain-containing protein</fullName>
    </recommendedName>
</protein>
<dbReference type="Pfam" id="PF13923">
    <property type="entry name" value="zf-C3HC4_2"/>
    <property type="match status" value="1"/>
</dbReference>
<dbReference type="Proteomes" id="UP001172457">
    <property type="component" value="Chromosome 8"/>
</dbReference>
<dbReference type="Gene3D" id="3.30.40.10">
    <property type="entry name" value="Zinc/RING finger domain, C3HC4 (zinc finger)"/>
    <property type="match status" value="1"/>
</dbReference>
<feature type="domain" description="RING-type" evidence="6">
    <location>
        <begin position="18"/>
        <end position="59"/>
    </location>
</feature>
<dbReference type="PANTHER" id="PTHR46293">
    <property type="entry name" value="E3 UBIQUITIN PROTEIN LIGASE DRIP1"/>
    <property type="match status" value="1"/>
</dbReference>
<dbReference type="InterPro" id="IPR017907">
    <property type="entry name" value="Znf_RING_CS"/>
</dbReference>
<evidence type="ECO:0000313" key="8">
    <source>
        <dbReference type="Proteomes" id="UP001172457"/>
    </source>
</evidence>
<comment type="caution">
    <text evidence="7">The sequence shown here is derived from an EMBL/GenBank/DDBJ whole genome shotgun (WGS) entry which is preliminary data.</text>
</comment>
<organism evidence="7 8">
    <name type="scientific">Centaurea solstitialis</name>
    <name type="common">yellow star-thistle</name>
    <dbReference type="NCBI Taxonomy" id="347529"/>
    <lineage>
        <taxon>Eukaryota</taxon>
        <taxon>Viridiplantae</taxon>
        <taxon>Streptophyta</taxon>
        <taxon>Embryophyta</taxon>
        <taxon>Tracheophyta</taxon>
        <taxon>Spermatophyta</taxon>
        <taxon>Magnoliopsida</taxon>
        <taxon>eudicotyledons</taxon>
        <taxon>Gunneridae</taxon>
        <taxon>Pentapetalae</taxon>
        <taxon>asterids</taxon>
        <taxon>campanulids</taxon>
        <taxon>Asterales</taxon>
        <taxon>Asteraceae</taxon>
        <taxon>Carduoideae</taxon>
        <taxon>Cardueae</taxon>
        <taxon>Centaureinae</taxon>
        <taxon>Centaurea</taxon>
    </lineage>
</organism>
<sequence>MPSERKVRTRVLASMLTCKICKKLIKDSTAIADCLHSFCEKCIYKKVYEEKCHNCPVCNVEINGSLLRPDATMRSLKVSLLGVHRRTPEQRAESKRMKLEKMKASHDQAKKPESTKKLMIAQKDKGKGIVIDKPLEDQRITPESTKKLVIAQKDKGKGIVIDKPLEDQRITPESTKKLVIAQKDKGKGIVIDKPLEDQRITTQSTKKPVITHKEKGKGIVIDKPLENKRISVS</sequence>
<evidence type="ECO:0000256" key="4">
    <source>
        <dbReference type="PROSITE-ProRule" id="PRU00175"/>
    </source>
</evidence>
<dbReference type="InterPro" id="IPR013083">
    <property type="entry name" value="Znf_RING/FYVE/PHD"/>
</dbReference>
<evidence type="ECO:0000256" key="1">
    <source>
        <dbReference type="ARBA" id="ARBA00022723"/>
    </source>
</evidence>
<keyword evidence="2 4" id="KW-0863">Zinc-finger</keyword>
<keyword evidence="1" id="KW-0479">Metal-binding</keyword>
<evidence type="ECO:0000256" key="5">
    <source>
        <dbReference type="SAM" id="MobiDB-lite"/>
    </source>
</evidence>
<dbReference type="InterPro" id="IPR044807">
    <property type="entry name" value="DRIP1-like"/>
</dbReference>
<evidence type="ECO:0000256" key="2">
    <source>
        <dbReference type="ARBA" id="ARBA00022771"/>
    </source>
</evidence>
<dbReference type="SUPFAM" id="SSF57850">
    <property type="entry name" value="RING/U-box"/>
    <property type="match status" value="1"/>
</dbReference>
<gene>
    <name evidence="7" type="ORF">OSB04_029934</name>
</gene>
<feature type="compositionally biased region" description="Basic and acidic residues" evidence="5">
    <location>
        <begin position="86"/>
        <end position="114"/>
    </location>
</feature>
<name>A0AA38W6N0_9ASTR</name>
<evidence type="ECO:0000313" key="7">
    <source>
        <dbReference type="EMBL" id="KAJ9537201.1"/>
    </source>
</evidence>
<reference evidence="7" key="1">
    <citation type="submission" date="2023-03" db="EMBL/GenBank/DDBJ databases">
        <title>Chromosome-scale reference genome and RAD-based genetic map of yellow starthistle (Centaurea solstitialis) reveal putative structural variation and QTLs associated with invader traits.</title>
        <authorList>
            <person name="Reatini B."/>
            <person name="Cang F.A."/>
            <person name="Jiang Q."/>
            <person name="Mckibben M.T.W."/>
            <person name="Barker M.S."/>
            <person name="Rieseberg L.H."/>
            <person name="Dlugosch K.M."/>
        </authorList>
    </citation>
    <scope>NUCLEOTIDE SEQUENCE</scope>
    <source>
        <strain evidence="7">CAN-66</strain>
        <tissue evidence="7">Leaf</tissue>
    </source>
</reference>
<dbReference type="InterPro" id="IPR001841">
    <property type="entry name" value="Znf_RING"/>
</dbReference>
<dbReference type="PROSITE" id="PS00518">
    <property type="entry name" value="ZF_RING_1"/>
    <property type="match status" value="1"/>
</dbReference>
<dbReference type="GO" id="GO:0004842">
    <property type="term" value="F:ubiquitin-protein transferase activity"/>
    <property type="evidence" value="ECO:0007669"/>
    <property type="project" value="InterPro"/>
</dbReference>
<dbReference type="PANTHER" id="PTHR46293:SF13">
    <property type="entry name" value="UBIQUITIN-LIKE DOMAIN-CONTAINING PROTEIN"/>
    <property type="match status" value="1"/>
</dbReference>
<dbReference type="PROSITE" id="PS50089">
    <property type="entry name" value="ZF_RING_2"/>
    <property type="match status" value="1"/>
</dbReference>
<feature type="region of interest" description="Disordered" evidence="5">
    <location>
        <begin position="84"/>
        <end position="114"/>
    </location>
</feature>
<evidence type="ECO:0000259" key="6">
    <source>
        <dbReference type="PROSITE" id="PS50089"/>
    </source>
</evidence>
<keyword evidence="3" id="KW-0862">Zinc</keyword>
<evidence type="ECO:0000256" key="3">
    <source>
        <dbReference type="ARBA" id="ARBA00022833"/>
    </source>
</evidence>
<dbReference type="GO" id="GO:0008270">
    <property type="term" value="F:zinc ion binding"/>
    <property type="evidence" value="ECO:0007669"/>
    <property type="project" value="UniProtKB-KW"/>
</dbReference>
<dbReference type="EMBL" id="JARYMX010000008">
    <property type="protein sequence ID" value="KAJ9537201.1"/>
    <property type="molecule type" value="Genomic_DNA"/>
</dbReference>
<accession>A0AA38W6N0</accession>
<keyword evidence="8" id="KW-1185">Reference proteome</keyword>